<protein>
    <submittedName>
        <fullName evidence="2">Putative acetyltransferase</fullName>
    </submittedName>
</protein>
<dbReference type="eggNOG" id="COG1247">
    <property type="taxonomic scope" value="Bacteria"/>
</dbReference>
<dbReference type="HOGENOM" id="CLU_013985_42_2_5"/>
<dbReference type="PANTHER" id="PTHR43138">
    <property type="entry name" value="ACETYLTRANSFERASE, GNAT FAMILY"/>
    <property type="match status" value="1"/>
</dbReference>
<accession>Q2C9W6</accession>
<dbReference type="GO" id="GO:0016747">
    <property type="term" value="F:acyltransferase activity, transferring groups other than amino-acyl groups"/>
    <property type="evidence" value="ECO:0007669"/>
    <property type="project" value="InterPro"/>
</dbReference>
<name>Q2C9W6_OCEGH</name>
<evidence type="ECO:0000259" key="1">
    <source>
        <dbReference type="PROSITE" id="PS51186"/>
    </source>
</evidence>
<dbReference type="RefSeq" id="WP_007254455.1">
    <property type="nucleotide sequence ID" value="NZ_CH724107.1"/>
</dbReference>
<reference evidence="2 3" key="1">
    <citation type="journal article" date="2010" name="J. Bacteriol.">
        <title>Genome sequences of Oceanicola granulosus HTCC2516(T) and Oceanicola batsensis HTCC2597(TDelta).</title>
        <authorList>
            <person name="Thrash J.C."/>
            <person name="Cho J.C."/>
            <person name="Vergin K.L."/>
            <person name="Giovannoni S.J."/>
        </authorList>
    </citation>
    <scope>NUCLEOTIDE SEQUENCE [LARGE SCALE GENOMIC DNA]</scope>
    <source>
        <strain evidence="3">ATCC BAA-861 / DSM 15982 / KCTC 12143 / HTCC2516</strain>
    </source>
</reference>
<keyword evidence="2" id="KW-0808">Transferase</keyword>
<comment type="caution">
    <text evidence="2">The sequence shown here is derived from an EMBL/GenBank/DDBJ whole genome shotgun (WGS) entry which is preliminary data.</text>
</comment>
<dbReference type="STRING" id="314256.OG2516_04638"/>
<feature type="domain" description="N-acetyltransferase" evidence="1">
    <location>
        <begin position="3"/>
        <end position="162"/>
    </location>
</feature>
<evidence type="ECO:0000313" key="2">
    <source>
        <dbReference type="EMBL" id="EAR49474.1"/>
    </source>
</evidence>
<gene>
    <name evidence="2" type="ORF">OG2516_04638</name>
</gene>
<dbReference type="Proteomes" id="UP000003635">
    <property type="component" value="Unassembled WGS sequence"/>
</dbReference>
<dbReference type="SUPFAM" id="SSF55729">
    <property type="entry name" value="Acyl-CoA N-acyltransferases (Nat)"/>
    <property type="match status" value="1"/>
</dbReference>
<dbReference type="Pfam" id="PF00583">
    <property type="entry name" value="Acetyltransf_1"/>
    <property type="match status" value="1"/>
</dbReference>
<dbReference type="AlphaFoldDB" id="Q2C9W6"/>
<keyword evidence="3" id="KW-1185">Reference proteome</keyword>
<dbReference type="PANTHER" id="PTHR43138:SF1">
    <property type="entry name" value="N-ACETYLTRANSFERASE ACA1"/>
    <property type="match status" value="1"/>
</dbReference>
<evidence type="ECO:0000313" key="3">
    <source>
        <dbReference type="Proteomes" id="UP000003635"/>
    </source>
</evidence>
<dbReference type="OrthoDB" id="9788300at2"/>
<dbReference type="EMBL" id="AAOT01000067">
    <property type="protein sequence ID" value="EAR49474.1"/>
    <property type="molecule type" value="Genomic_DNA"/>
</dbReference>
<dbReference type="CDD" id="cd04301">
    <property type="entry name" value="NAT_SF"/>
    <property type="match status" value="1"/>
</dbReference>
<dbReference type="Gene3D" id="3.40.630.30">
    <property type="match status" value="1"/>
</dbReference>
<dbReference type="InterPro" id="IPR016181">
    <property type="entry name" value="Acyl_CoA_acyltransferase"/>
</dbReference>
<dbReference type="PROSITE" id="PS51186">
    <property type="entry name" value="GNAT"/>
    <property type="match status" value="1"/>
</dbReference>
<organism evidence="2 3">
    <name type="scientific">Oceanicola granulosus (strain ATCC BAA-861 / DSM 15982 / KCTC 12143 / HTCC2516)</name>
    <dbReference type="NCBI Taxonomy" id="314256"/>
    <lineage>
        <taxon>Bacteria</taxon>
        <taxon>Pseudomonadati</taxon>
        <taxon>Pseudomonadota</taxon>
        <taxon>Alphaproteobacteria</taxon>
        <taxon>Rhodobacterales</taxon>
        <taxon>Roseobacteraceae</taxon>
        <taxon>Oceanicola</taxon>
    </lineage>
</organism>
<sequence length="164" mass="17413">MSVIVTEAGAADWPALWEIVRPVLRAGDTYTIDPDLDEPAARTFWTGPPSERVTCARVDNTLLGTAHMGPNRDGPGAHIANASYMVAPAARGKGVGRALVVDSIAWARAAGYRGLQFNAVAESNRGAVKLYRDLGFAILGTVPGGFAHPREGFVGLHIMYLELA</sequence>
<dbReference type="InterPro" id="IPR000182">
    <property type="entry name" value="GNAT_dom"/>
</dbReference>
<dbReference type="InterPro" id="IPR052742">
    <property type="entry name" value="Mito_N-acetyltransferase"/>
</dbReference>
<proteinExistence type="predicted"/>